<feature type="region of interest" description="Disordered" evidence="5">
    <location>
        <begin position="1146"/>
        <end position="1166"/>
    </location>
</feature>
<dbReference type="Pfam" id="PF24345">
    <property type="entry name" value="PH_24"/>
    <property type="match status" value="1"/>
</dbReference>
<evidence type="ECO:0000259" key="6">
    <source>
        <dbReference type="Pfam" id="PF24340"/>
    </source>
</evidence>
<accession>A0A6A6H1E2</accession>
<feature type="coiled-coil region" evidence="4">
    <location>
        <begin position="358"/>
        <end position="396"/>
    </location>
</feature>
<feature type="compositionally biased region" description="Polar residues" evidence="5">
    <location>
        <begin position="776"/>
        <end position="786"/>
    </location>
</feature>
<evidence type="ECO:0000256" key="4">
    <source>
        <dbReference type="SAM" id="Coils"/>
    </source>
</evidence>
<organism evidence="9 10">
    <name type="scientific">Viridothelium virens</name>
    <name type="common">Speckled blister lichen</name>
    <name type="synonym">Trypethelium virens</name>
    <dbReference type="NCBI Taxonomy" id="1048519"/>
    <lineage>
        <taxon>Eukaryota</taxon>
        <taxon>Fungi</taxon>
        <taxon>Dikarya</taxon>
        <taxon>Ascomycota</taxon>
        <taxon>Pezizomycotina</taxon>
        <taxon>Dothideomycetes</taxon>
        <taxon>Dothideomycetes incertae sedis</taxon>
        <taxon>Trypetheliales</taxon>
        <taxon>Trypetheliaceae</taxon>
        <taxon>Viridothelium</taxon>
    </lineage>
</organism>
<gene>
    <name evidence="9" type="ORF">EV356DRAFT_451999</name>
</gene>
<dbReference type="InterPro" id="IPR056416">
    <property type="entry name" value="DH_2_fung"/>
</dbReference>
<feature type="compositionally biased region" description="Basic and acidic residues" evidence="5">
    <location>
        <begin position="15"/>
        <end position="32"/>
    </location>
</feature>
<feature type="compositionally biased region" description="Polar residues" evidence="5">
    <location>
        <begin position="940"/>
        <end position="967"/>
    </location>
</feature>
<proteinExistence type="predicted"/>
<feature type="compositionally biased region" description="Basic and acidic residues" evidence="5">
    <location>
        <begin position="615"/>
        <end position="626"/>
    </location>
</feature>
<dbReference type="Pfam" id="PF24344">
    <property type="entry name" value="PH_23"/>
    <property type="match status" value="1"/>
</dbReference>
<evidence type="ECO:0000256" key="5">
    <source>
        <dbReference type="SAM" id="MobiDB-lite"/>
    </source>
</evidence>
<dbReference type="PANTHER" id="PTHR23196">
    <property type="entry name" value="PAX TRANSCRIPTION ACTIVATION DOMAIN INTERACTING PROTEIN"/>
    <property type="match status" value="1"/>
</dbReference>
<feature type="compositionally biased region" description="Low complexity" evidence="5">
    <location>
        <begin position="1205"/>
        <end position="1228"/>
    </location>
</feature>
<dbReference type="InterPro" id="IPR056222">
    <property type="entry name" value="PH_23"/>
</dbReference>
<comment type="subcellular location">
    <subcellularLocation>
        <location evidence="1">Nucleus</location>
    </subcellularLocation>
</comment>
<feature type="region of interest" description="Disordered" evidence="5">
    <location>
        <begin position="1199"/>
        <end position="1229"/>
    </location>
</feature>
<keyword evidence="4" id="KW-0175">Coiled coil</keyword>
<feature type="non-terminal residue" evidence="9">
    <location>
        <position position="1"/>
    </location>
</feature>
<protein>
    <recommendedName>
        <fullName evidence="11">DH domain-containing protein</fullName>
    </recommendedName>
</protein>
<feature type="compositionally biased region" description="Low complexity" evidence="5">
    <location>
        <begin position="603"/>
        <end position="612"/>
    </location>
</feature>
<feature type="region of interest" description="Disordered" evidence="5">
    <location>
        <begin position="111"/>
        <end position="130"/>
    </location>
</feature>
<dbReference type="PANTHER" id="PTHR23196:SF1">
    <property type="entry name" value="PAX-INTERACTING PROTEIN 1"/>
    <property type="match status" value="1"/>
</dbReference>
<sequence>LKRSKAQRNVQSPTKELRSNRVRGETSTREQDAVTIAPSSVDPSNEDGWEDLPMTQPPPSRKRFPTTGKRLSTIASVETFHTRHHHVAPPSISETSENTAKPQMDECALPSEDGDTFDPNSHTGVKDRGTSLKRKMTTHADLMSVLSLPNAGNKSIMSARSIRTNRSRLANATIHDLMKELETDEMKYMRELKTLVDGVIPVLLTCVLSKSDSALAAGLFGKASSGSDPNITKPIVDMGIALERLKSAHRRIPQNNPDALLSWAQSTQRIYADYLKAWRLGFQDVVVNLAPAVEEESKTPQPTARSAGWEEGLPRNEEGYVVNGDGERVDVAFLLKRPLVRLKYLAKTLKGINTLKPSQQAEDLAAKYQDLVVEARKRSNEERARLEDEAAASIDATRARDPKTLAPLAGVSIDPKRCVTARDYFDMNLRHSSGQLLDCKVEILVREDAPGHGNSGDVLICEVSSAERWLLFPPFECSRVSARNGDIEREIVVMITGMHSGGQEWQELMSLLSQDEQTGFEWVQMLGLNPIPPALPRKKSFHAREESSSTSPGSHLQIVKAPSVTPLKSRTPSPREIEVPIGEQAKSSSKTWTSEAPARGGRSTPTAATPSPKTYQDRTRPKSSHAHEEPYFYERAFQEGQIDSSRSSVSESLTQPTIGSDASPNLRRSKAQRQSRHATHSSTFDSRHKHSITSPDAPSSPIKESRPSLYSHPTSSTTSSGKDYKVWFPPTESDSDDSPDESTYEVSRKKSNSRPGNRDRASSVPSLDLPSIPRVRQSSQPTTPQKTGAKHDYFDQNISTPTPEKAPASAPSKLQKRRSGDHTPKRLGDRDHKDNPPPPPAHQPQKSSGLKNALTSSFTPLIPGFKQHRRSSSPLKHEYEPSTASESSEESDQSGFEDDASVTSESSEDVDSGPNIATPIPPPHGLAKLTKRSPEGSVYSFPNANATLSPSQSASQAPYRTVPPQTAQASKTIASIFSWSDTGQWDPLHPDECSIVITPGLIEAFELTAAHSQSLNRQDDDPEASNTEPPLVALELTPLVPIRRGTALDISIRSPPTANSKVRSGNNIMFRSRSSEECEALYNLINQSRINNPTYIALQNARGPLGETSWAAAMDRRNSQRGGSGGGGGGSSSSTSWWRERLGSRASSYRAKSSRSPSSVAAQSESSVATMTSAFSALKRFSTAGGGRLFNVARSTISSRDGTLSNSTASASWSSSSGSSTPVAPPGTAGMGVGGGLLGPGGAPAQIGITSIKVRLYQRETASKWRDMGSARLTIMQPSRPPSASAAGAGGGPTSPGMRGGAGAEKRIMVNGKTKGEVLLDVTLGESNFERVARTGIAVSVWEAHRGPNGEMQHVMAKGGVTSARVKVYMIQMKSERDCAYTFSLVGKLRY</sequence>
<evidence type="ECO:0000256" key="3">
    <source>
        <dbReference type="ARBA" id="ARBA00023242"/>
    </source>
</evidence>
<feature type="compositionally biased region" description="Basic and acidic residues" evidence="5">
    <location>
        <begin position="818"/>
        <end position="835"/>
    </location>
</feature>
<evidence type="ECO:0000313" key="10">
    <source>
        <dbReference type="Proteomes" id="UP000800092"/>
    </source>
</evidence>
<dbReference type="OrthoDB" id="5408934at2759"/>
<name>A0A6A6H1E2_VIRVR</name>
<feature type="compositionally biased region" description="Polar residues" evidence="5">
    <location>
        <begin position="844"/>
        <end position="859"/>
    </location>
</feature>
<feature type="compositionally biased region" description="Acidic residues" evidence="5">
    <location>
        <begin position="887"/>
        <end position="911"/>
    </location>
</feature>
<keyword evidence="2" id="KW-0227">DNA damage</keyword>
<evidence type="ECO:0000313" key="9">
    <source>
        <dbReference type="EMBL" id="KAF2231393.1"/>
    </source>
</evidence>
<feature type="compositionally biased region" description="Polar residues" evidence="5">
    <location>
        <begin position="641"/>
        <end position="663"/>
    </location>
</feature>
<feature type="region of interest" description="Disordered" evidence="5">
    <location>
        <begin position="1"/>
        <end position="68"/>
    </location>
</feature>
<feature type="compositionally biased region" description="Gly residues" evidence="5">
    <location>
        <begin position="1288"/>
        <end position="1303"/>
    </location>
</feature>
<feature type="compositionally biased region" description="Gly residues" evidence="5">
    <location>
        <begin position="1122"/>
        <end position="1131"/>
    </location>
</feature>
<dbReference type="EMBL" id="ML991827">
    <property type="protein sequence ID" value="KAF2231393.1"/>
    <property type="molecule type" value="Genomic_DNA"/>
</dbReference>
<evidence type="ECO:0000259" key="8">
    <source>
        <dbReference type="Pfam" id="PF24345"/>
    </source>
</evidence>
<feature type="domain" description="DBL homology" evidence="6">
    <location>
        <begin position="170"/>
        <end position="379"/>
    </location>
</feature>
<dbReference type="GO" id="GO:0005634">
    <property type="term" value="C:nucleus"/>
    <property type="evidence" value="ECO:0007669"/>
    <property type="project" value="UniProtKB-SubCell"/>
</dbReference>
<keyword evidence="10" id="KW-1185">Reference proteome</keyword>
<dbReference type="GO" id="GO:0035861">
    <property type="term" value="C:site of double-strand break"/>
    <property type="evidence" value="ECO:0007669"/>
    <property type="project" value="TreeGrafter"/>
</dbReference>
<evidence type="ECO:0008006" key="11">
    <source>
        <dbReference type="Google" id="ProtNLM"/>
    </source>
</evidence>
<feature type="region of interest" description="Disordered" evidence="5">
    <location>
        <begin position="1277"/>
        <end position="1303"/>
    </location>
</feature>
<feature type="region of interest" description="Disordered" evidence="5">
    <location>
        <begin position="539"/>
        <end position="626"/>
    </location>
</feature>
<feature type="compositionally biased region" description="Basic residues" evidence="5">
    <location>
        <begin position="667"/>
        <end position="679"/>
    </location>
</feature>
<dbReference type="InterPro" id="IPR051579">
    <property type="entry name" value="DDR_Transcriptional_Reg"/>
</dbReference>
<feature type="domain" description="PH" evidence="7">
    <location>
        <begin position="392"/>
        <end position="533"/>
    </location>
</feature>
<feature type="region of interest" description="Disordered" evidence="5">
    <location>
        <begin position="638"/>
        <end position="967"/>
    </location>
</feature>
<feature type="compositionally biased region" description="Polar residues" evidence="5">
    <location>
        <begin position="585"/>
        <end position="594"/>
    </location>
</feature>
<dbReference type="GO" id="GO:0006974">
    <property type="term" value="P:DNA damage response"/>
    <property type="evidence" value="ECO:0007669"/>
    <property type="project" value="UniProtKB-KW"/>
</dbReference>
<keyword evidence="3" id="KW-0539">Nucleus</keyword>
<dbReference type="Proteomes" id="UP000800092">
    <property type="component" value="Unassembled WGS sequence"/>
</dbReference>
<feature type="compositionally biased region" description="Acidic residues" evidence="5">
    <location>
        <begin position="733"/>
        <end position="743"/>
    </location>
</feature>
<feature type="compositionally biased region" description="Polar residues" evidence="5">
    <location>
        <begin position="711"/>
        <end position="721"/>
    </location>
</feature>
<feature type="region of interest" description="Disordered" evidence="5">
    <location>
        <begin position="1117"/>
        <end position="1136"/>
    </location>
</feature>
<dbReference type="Pfam" id="PF24340">
    <property type="entry name" value="DH_2"/>
    <property type="match status" value="1"/>
</dbReference>
<evidence type="ECO:0000259" key="7">
    <source>
        <dbReference type="Pfam" id="PF24344"/>
    </source>
</evidence>
<evidence type="ECO:0000256" key="2">
    <source>
        <dbReference type="ARBA" id="ARBA00022763"/>
    </source>
</evidence>
<evidence type="ECO:0000256" key="1">
    <source>
        <dbReference type="ARBA" id="ARBA00004123"/>
    </source>
</evidence>
<feature type="domain" description="PH" evidence="8">
    <location>
        <begin position="964"/>
        <end position="1103"/>
    </location>
</feature>
<reference evidence="9" key="1">
    <citation type="journal article" date="2020" name="Stud. Mycol.">
        <title>101 Dothideomycetes genomes: a test case for predicting lifestyles and emergence of pathogens.</title>
        <authorList>
            <person name="Haridas S."/>
            <person name="Albert R."/>
            <person name="Binder M."/>
            <person name="Bloem J."/>
            <person name="Labutti K."/>
            <person name="Salamov A."/>
            <person name="Andreopoulos B."/>
            <person name="Baker S."/>
            <person name="Barry K."/>
            <person name="Bills G."/>
            <person name="Bluhm B."/>
            <person name="Cannon C."/>
            <person name="Castanera R."/>
            <person name="Culley D."/>
            <person name="Daum C."/>
            <person name="Ezra D."/>
            <person name="Gonzalez J."/>
            <person name="Henrissat B."/>
            <person name="Kuo A."/>
            <person name="Liang C."/>
            <person name="Lipzen A."/>
            <person name="Lutzoni F."/>
            <person name="Magnuson J."/>
            <person name="Mondo S."/>
            <person name="Nolan M."/>
            <person name="Ohm R."/>
            <person name="Pangilinan J."/>
            <person name="Park H.-J."/>
            <person name="Ramirez L."/>
            <person name="Alfaro M."/>
            <person name="Sun H."/>
            <person name="Tritt A."/>
            <person name="Yoshinaga Y."/>
            <person name="Zwiers L.-H."/>
            <person name="Turgeon B."/>
            <person name="Goodwin S."/>
            <person name="Spatafora J."/>
            <person name="Crous P."/>
            <person name="Grigoriev I."/>
        </authorList>
    </citation>
    <scope>NUCLEOTIDE SEQUENCE</scope>
    <source>
        <strain evidence="9">Tuck. ex Michener</strain>
    </source>
</reference>
<dbReference type="InterPro" id="IPR056223">
    <property type="entry name" value="PH_24"/>
</dbReference>